<gene>
    <name evidence="1" type="ORF">I8U20_11070</name>
</gene>
<evidence type="ECO:0000313" key="1">
    <source>
        <dbReference type="EMBL" id="MBH8595873.1"/>
    </source>
</evidence>
<protein>
    <submittedName>
        <fullName evidence="1">Uncharacterized protein</fullName>
    </submittedName>
</protein>
<reference evidence="1 2" key="1">
    <citation type="submission" date="2020-12" db="EMBL/GenBank/DDBJ databases">
        <title>WGS of Thermoactinomyces spp.</title>
        <authorList>
            <person name="Cheng K."/>
        </authorList>
    </citation>
    <scope>NUCLEOTIDE SEQUENCE [LARGE SCALE GENOMIC DNA]</scope>
    <source>
        <strain evidence="2">CICC 10671\DSM 43846</strain>
    </source>
</reference>
<dbReference type="AlphaFoldDB" id="A0A8I1DCV0"/>
<comment type="caution">
    <text evidence="1">The sequence shown here is derived from an EMBL/GenBank/DDBJ whole genome shotgun (WGS) entry which is preliminary data.</text>
</comment>
<accession>A0A8I1DCV0</accession>
<dbReference type="Proteomes" id="UP000633619">
    <property type="component" value="Unassembled WGS sequence"/>
</dbReference>
<organism evidence="1 2">
    <name type="scientific">Thermoactinomyces intermedius</name>
    <dbReference type="NCBI Taxonomy" id="2024"/>
    <lineage>
        <taxon>Bacteria</taxon>
        <taxon>Bacillati</taxon>
        <taxon>Bacillota</taxon>
        <taxon>Bacilli</taxon>
        <taxon>Bacillales</taxon>
        <taxon>Thermoactinomycetaceae</taxon>
        <taxon>Thermoactinomyces</taxon>
    </lineage>
</organism>
<sequence length="87" mass="9602">MGTHYACPVCNGFSALEDHRCPGCGHVLEDNGRLTDLFSDYSPYREIDDLKMTDGLTDLKTRQCPHALTCPACGHSKVMMVDEIPIS</sequence>
<dbReference type="RefSeq" id="WP_181732649.1">
    <property type="nucleotide sequence ID" value="NZ_JACEIR010000010.1"/>
</dbReference>
<dbReference type="EMBL" id="JAECVW010000007">
    <property type="protein sequence ID" value="MBH8595873.1"/>
    <property type="molecule type" value="Genomic_DNA"/>
</dbReference>
<name>A0A8I1DCV0_THEIN</name>
<evidence type="ECO:0000313" key="2">
    <source>
        <dbReference type="Proteomes" id="UP000633619"/>
    </source>
</evidence>
<keyword evidence="2" id="KW-1185">Reference proteome</keyword>
<proteinExistence type="predicted"/>